<keyword evidence="12" id="KW-0238">DNA-binding</keyword>
<dbReference type="InterPro" id="IPR000212">
    <property type="entry name" value="DNA_helicase_UvrD/REP"/>
</dbReference>
<keyword evidence="11" id="KW-0067">ATP-binding</keyword>
<evidence type="ECO:0000256" key="13">
    <source>
        <dbReference type="ARBA" id="ARBA00023204"/>
    </source>
</evidence>
<keyword evidence="7" id="KW-0227">DNA damage</keyword>
<evidence type="ECO:0000256" key="3">
    <source>
        <dbReference type="ARBA" id="ARBA00004906"/>
    </source>
</evidence>
<dbReference type="PROSITE" id="PS50181">
    <property type="entry name" value="FBOX"/>
    <property type="match status" value="1"/>
</dbReference>
<organism evidence="24 25">
    <name type="scientific">Platysternon megacephalum</name>
    <name type="common">big-headed turtle</name>
    <dbReference type="NCBI Taxonomy" id="55544"/>
    <lineage>
        <taxon>Eukaryota</taxon>
        <taxon>Metazoa</taxon>
        <taxon>Chordata</taxon>
        <taxon>Craniata</taxon>
        <taxon>Vertebrata</taxon>
        <taxon>Euteleostomi</taxon>
        <taxon>Archelosauria</taxon>
        <taxon>Testudinata</taxon>
        <taxon>Testudines</taxon>
        <taxon>Cryptodira</taxon>
        <taxon>Durocryptodira</taxon>
        <taxon>Testudinoidea</taxon>
        <taxon>Platysternidae</taxon>
        <taxon>Platysternon</taxon>
    </lineage>
</organism>
<dbReference type="PANTHER" id="PTHR11070:SF30">
    <property type="entry name" value="F-BOX DNA HELICASE 1"/>
    <property type="match status" value="1"/>
</dbReference>
<evidence type="ECO:0000256" key="6">
    <source>
        <dbReference type="ARBA" id="ARBA00022741"/>
    </source>
</evidence>
<keyword evidence="25" id="KW-1185">Reference proteome</keyword>
<dbReference type="InterPro" id="IPR014017">
    <property type="entry name" value="DNA_helicase_UvrD-like_C"/>
</dbReference>
<dbReference type="FunFam" id="1.20.1280.50:FF:000011">
    <property type="entry name" value="F-box DNA helicase 1"/>
    <property type="match status" value="1"/>
</dbReference>
<keyword evidence="13" id="KW-0234">DNA repair</keyword>
<evidence type="ECO:0000256" key="17">
    <source>
        <dbReference type="ARBA" id="ARBA00034808"/>
    </source>
</evidence>
<evidence type="ECO:0000256" key="19">
    <source>
        <dbReference type="ARBA" id="ARBA00071173"/>
    </source>
</evidence>
<dbReference type="EC" id="5.6.2.4" evidence="17"/>
<evidence type="ECO:0000256" key="7">
    <source>
        <dbReference type="ARBA" id="ARBA00022763"/>
    </source>
</evidence>
<name>A0A4D9EMS8_9SAUR</name>
<dbReference type="SUPFAM" id="SSF81383">
    <property type="entry name" value="F-box domain"/>
    <property type="match status" value="1"/>
</dbReference>
<evidence type="ECO:0000256" key="22">
    <source>
        <dbReference type="SAM" id="MobiDB-lite"/>
    </source>
</evidence>
<dbReference type="GO" id="GO:0005524">
    <property type="term" value="F:ATP binding"/>
    <property type="evidence" value="ECO:0007669"/>
    <property type="project" value="UniProtKB-KW"/>
</dbReference>
<feature type="domain" description="F-box" evidence="23">
    <location>
        <begin position="193"/>
        <end position="242"/>
    </location>
</feature>
<keyword evidence="5" id="KW-0158">Chromosome</keyword>
<reference evidence="24 25" key="1">
    <citation type="submission" date="2019-04" db="EMBL/GenBank/DDBJ databases">
        <title>Draft genome of the big-headed turtle Platysternon megacephalum.</title>
        <authorList>
            <person name="Gong S."/>
        </authorList>
    </citation>
    <scope>NUCLEOTIDE SEQUENCE [LARGE SCALE GENOMIC DNA]</scope>
    <source>
        <strain evidence="24">DO16091913</strain>
        <tissue evidence="24">Muscle</tissue>
    </source>
</reference>
<feature type="compositionally biased region" description="Polar residues" evidence="22">
    <location>
        <begin position="17"/>
        <end position="35"/>
    </location>
</feature>
<dbReference type="EMBL" id="QXTE01000083">
    <property type="protein sequence ID" value="TFK07510.1"/>
    <property type="molecule type" value="Genomic_DNA"/>
</dbReference>
<keyword evidence="10" id="KW-0347">Helicase</keyword>
<comment type="catalytic activity">
    <reaction evidence="16">
        <text>Couples ATP hydrolysis with the unwinding of duplex DNA by translocating in the 3'-5' direction.</text>
        <dbReference type="EC" id="5.6.2.4"/>
    </reaction>
</comment>
<dbReference type="Pfam" id="PF12937">
    <property type="entry name" value="F-box-like"/>
    <property type="match status" value="1"/>
</dbReference>
<dbReference type="GO" id="GO:0003677">
    <property type="term" value="F:DNA binding"/>
    <property type="evidence" value="ECO:0007669"/>
    <property type="project" value="UniProtKB-KW"/>
</dbReference>
<dbReference type="Pfam" id="PF13245">
    <property type="entry name" value="AAA_19"/>
    <property type="match status" value="1"/>
</dbReference>
<evidence type="ECO:0000256" key="12">
    <source>
        <dbReference type="ARBA" id="ARBA00023125"/>
    </source>
</evidence>
<reference evidence="24 25" key="2">
    <citation type="submission" date="2019-04" db="EMBL/GenBank/DDBJ databases">
        <title>The genome sequence of big-headed turtle.</title>
        <authorList>
            <person name="Gong S."/>
        </authorList>
    </citation>
    <scope>NUCLEOTIDE SEQUENCE [LARGE SCALE GENOMIC DNA]</scope>
    <source>
        <strain evidence="24">DO16091913</strain>
        <tissue evidence="24">Muscle</tissue>
    </source>
</reference>
<gene>
    <name evidence="24" type="ORF">DR999_PMT09662</name>
</gene>
<comment type="similarity">
    <text evidence="4">Belongs to the helicase family. UvrD subfamily.</text>
</comment>
<evidence type="ECO:0000313" key="25">
    <source>
        <dbReference type="Proteomes" id="UP000297703"/>
    </source>
</evidence>
<proteinExistence type="inferred from homology"/>
<dbReference type="InterPro" id="IPR001810">
    <property type="entry name" value="F-box_dom"/>
</dbReference>
<evidence type="ECO:0000256" key="18">
    <source>
        <dbReference type="ARBA" id="ARBA00048988"/>
    </source>
</evidence>
<evidence type="ECO:0000256" key="5">
    <source>
        <dbReference type="ARBA" id="ARBA00022454"/>
    </source>
</evidence>
<dbReference type="CDD" id="cd22095">
    <property type="entry name" value="F-box_FBXO18"/>
    <property type="match status" value="1"/>
</dbReference>
<keyword evidence="14" id="KW-0413">Isomerase</keyword>
<feature type="region of interest" description="Disordered" evidence="22">
    <location>
        <begin position="1"/>
        <end position="61"/>
    </location>
</feature>
<evidence type="ECO:0000256" key="10">
    <source>
        <dbReference type="ARBA" id="ARBA00022806"/>
    </source>
</evidence>
<evidence type="ECO:0000256" key="9">
    <source>
        <dbReference type="ARBA" id="ARBA00022801"/>
    </source>
</evidence>
<dbReference type="CDD" id="cd18786">
    <property type="entry name" value="SF1_C"/>
    <property type="match status" value="1"/>
</dbReference>
<evidence type="ECO:0000256" key="1">
    <source>
        <dbReference type="ARBA" id="ARBA00004123"/>
    </source>
</evidence>
<dbReference type="Proteomes" id="UP000297703">
    <property type="component" value="Unassembled WGS sequence"/>
</dbReference>
<evidence type="ECO:0000256" key="8">
    <source>
        <dbReference type="ARBA" id="ARBA00022786"/>
    </source>
</evidence>
<evidence type="ECO:0000256" key="11">
    <source>
        <dbReference type="ARBA" id="ARBA00022840"/>
    </source>
</evidence>
<dbReference type="GO" id="GO:0005694">
    <property type="term" value="C:chromosome"/>
    <property type="evidence" value="ECO:0007669"/>
    <property type="project" value="UniProtKB-SubCell"/>
</dbReference>
<dbReference type="Gene3D" id="3.40.50.300">
    <property type="entry name" value="P-loop containing nucleotide triphosphate hydrolases"/>
    <property type="match status" value="2"/>
</dbReference>
<comment type="catalytic activity">
    <reaction evidence="18">
        <text>ATP + H2O = ADP + phosphate + H(+)</text>
        <dbReference type="Rhea" id="RHEA:13065"/>
        <dbReference type="ChEBI" id="CHEBI:15377"/>
        <dbReference type="ChEBI" id="CHEBI:15378"/>
        <dbReference type="ChEBI" id="CHEBI:30616"/>
        <dbReference type="ChEBI" id="CHEBI:43474"/>
        <dbReference type="ChEBI" id="CHEBI:456216"/>
        <dbReference type="EC" id="5.6.2.4"/>
    </reaction>
</comment>
<evidence type="ECO:0000256" key="15">
    <source>
        <dbReference type="ARBA" id="ARBA00023242"/>
    </source>
</evidence>
<dbReference type="Gene3D" id="1.20.1280.50">
    <property type="match status" value="1"/>
</dbReference>
<evidence type="ECO:0000256" key="21">
    <source>
        <dbReference type="ARBA" id="ARBA00079567"/>
    </source>
</evidence>
<dbReference type="GO" id="GO:0031297">
    <property type="term" value="P:replication fork processing"/>
    <property type="evidence" value="ECO:0007669"/>
    <property type="project" value="TreeGrafter"/>
</dbReference>
<dbReference type="GO" id="GO:0005634">
    <property type="term" value="C:nucleus"/>
    <property type="evidence" value="ECO:0007669"/>
    <property type="project" value="UniProtKB-SubCell"/>
</dbReference>
<accession>A0A4D9EMS8</accession>
<dbReference type="PANTHER" id="PTHR11070">
    <property type="entry name" value="UVRD / RECB / PCRA DNA HELICASE FAMILY MEMBER"/>
    <property type="match status" value="1"/>
</dbReference>
<keyword evidence="8" id="KW-0833">Ubl conjugation pathway</keyword>
<keyword evidence="6" id="KW-0547">Nucleotide-binding</keyword>
<keyword evidence="15" id="KW-0539">Nucleus</keyword>
<keyword evidence="9" id="KW-0378">Hydrolase</keyword>
<comment type="subcellular location">
    <subcellularLocation>
        <location evidence="2">Chromosome</location>
    </subcellularLocation>
    <subcellularLocation>
        <location evidence="1">Nucleus</location>
    </subcellularLocation>
</comment>
<dbReference type="GO" id="GO:0043138">
    <property type="term" value="F:3'-5' DNA helicase activity"/>
    <property type="evidence" value="ECO:0007669"/>
    <property type="project" value="UniProtKB-EC"/>
</dbReference>
<sequence>MRAFKRKHLTASDCDAFSQSREGSSSLTQPFSQRRASGDLNRGLYPTYRTKRQQEGQGHQRSITDYFKVIQMPSTGNKVAKSNDVKEESLDSFFMDEGLEDHCALLGCDGDAKTAPWGPVASRKRPLCSEGAGSNYTEYSKCGGTDKKPMMDSSLQYSPGHTEIRQDPDVIEIDPIPDSYFGLLGTSCGKEPQGHIDQLPNEVLSIIFAFLPVTDLCLNLSLVCHRWREIISDPLFILWKKLYRQYLMKEAQALLTVEWILDHYGITQEQDQCMLGFIRYMAASNASRRMDPDAVLRCLKQHHLFTKAEICIIQRLPDLEGTAGAVNVWAVMAAIVLFSDGVHDIQKLMACLRRPSSTLSVLDITETLYCMATLLNAMREKGINISNRFHYSIFYCLYLMENSCPVTKTTKLETPSSNCGRGAWPSNKLDIKLTHEQQRILNHTILPGQVVKIMAFAGTGKTSTLVKYAEKFPHLRFLYVAFNKAIVESGKSVFPPNVMCKTFHSLAYGSVGKHYNEKGKLNFSNLSPYTISFILKHRTGQSLFVRAKTVTQTLESFFASSDEFISVEHTPIWCKNTHGMRVLVCEEEKQIIVEEARRIWDNMKMLNGNTELNCKMTSDGYLKLWQLRKPRLFAYDAIFVDEAQDCTPAIMDIVLSQTCGIIFVGDPHQQIYTFRGAVNALFAVPHTHIFYLTQSFRFGPEIAYVGSTILDVCKKIRNKMLVGGNQEGDVRGSMSGKTAFLSRGNLNVFENAVTITGGERPTKIHLLGGPKNFGLDKIHDIWKLLQPEEARVRLKLQIDDHFIKKWVEKDGFQGLKNYAAKTEDRELEVKIAIVEKYNVRIPELVTRIKNSHVSNIAFADYVIGTVYKAKGLEFDTVLVAEDFMKVPCARHNLQRLPHFITDMSAEDEWNLLYVAVTRAKKHLLMTKSLEYLLTLAGEYSLRPELTSEALKEGAIHCSVSQCQNAVPADSILTMKKVPLTYSNGSKDQGGYLCHACVQQRLGPLTQLTISPELVLTMDVVDEVLEIPRHLAVLYDLF</sequence>
<dbReference type="Pfam" id="PF13361">
    <property type="entry name" value="UvrD_C"/>
    <property type="match status" value="1"/>
</dbReference>
<dbReference type="STRING" id="55544.A0A4D9EMS8"/>
<evidence type="ECO:0000256" key="20">
    <source>
        <dbReference type="ARBA" id="ARBA00075040"/>
    </source>
</evidence>
<dbReference type="GO" id="GO:0000724">
    <property type="term" value="P:double-strand break repair via homologous recombination"/>
    <property type="evidence" value="ECO:0007669"/>
    <property type="project" value="TreeGrafter"/>
</dbReference>
<comment type="pathway">
    <text evidence="3">Protein modification; protein ubiquitination.</text>
</comment>
<dbReference type="InterPro" id="IPR036047">
    <property type="entry name" value="F-box-like_dom_sf"/>
</dbReference>
<dbReference type="OrthoDB" id="1470711at2759"/>
<dbReference type="InterPro" id="IPR027417">
    <property type="entry name" value="P-loop_NTPase"/>
</dbReference>
<dbReference type="GO" id="GO:0016787">
    <property type="term" value="F:hydrolase activity"/>
    <property type="evidence" value="ECO:0007669"/>
    <property type="project" value="UniProtKB-KW"/>
</dbReference>
<evidence type="ECO:0000256" key="2">
    <source>
        <dbReference type="ARBA" id="ARBA00004286"/>
    </source>
</evidence>
<comment type="caution">
    <text evidence="24">The sequence shown here is derived from an EMBL/GenBank/DDBJ whole genome shotgun (WGS) entry which is preliminary data.</text>
</comment>
<protein>
    <recommendedName>
        <fullName evidence="19">F-box DNA helicase 1</fullName>
        <ecNumber evidence="17">5.6.2.4</ecNumber>
    </recommendedName>
    <alternativeName>
        <fullName evidence="21">DNA 3'-5' helicase 1</fullName>
    </alternativeName>
    <alternativeName>
        <fullName evidence="20">F-box only protein 18</fullName>
    </alternativeName>
</protein>
<evidence type="ECO:0000256" key="14">
    <source>
        <dbReference type="ARBA" id="ARBA00023235"/>
    </source>
</evidence>
<evidence type="ECO:0000313" key="24">
    <source>
        <dbReference type="EMBL" id="TFK07510.1"/>
    </source>
</evidence>
<dbReference type="SMART" id="SM00256">
    <property type="entry name" value="FBOX"/>
    <property type="match status" value="1"/>
</dbReference>
<evidence type="ECO:0000256" key="16">
    <source>
        <dbReference type="ARBA" id="ARBA00034617"/>
    </source>
</evidence>
<evidence type="ECO:0000256" key="4">
    <source>
        <dbReference type="ARBA" id="ARBA00009922"/>
    </source>
</evidence>
<dbReference type="AlphaFoldDB" id="A0A4D9EMS8"/>
<dbReference type="SUPFAM" id="SSF52540">
    <property type="entry name" value="P-loop containing nucleoside triphosphate hydrolases"/>
    <property type="match status" value="1"/>
</dbReference>
<evidence type="ECO:0000259" key="23">
    <source>
        <dbReference type="PROSITE" id="PS50181"/>
    </source>
</evidence>